<gene>
    <name evidence="1" type="ORF">ArsFIN_56470</name>
</gene>
<protein>
    <submittedName>
        <fullName evidence="1">Uncharacterized protein</fullName>
    </submittedName>
</protein>
<evidence type="ECO:0000313" key="2">
    <source>
        <dbReference type="Proteomes" id="UP000295134"/>
    </source>
</evidence>
<dbReference type="AlphaFoldDB" id="A0A4P7L3Q5"/>
<dbReference type="KEGG" id="ans:ArsFIN_56470"/>
<name>A0A4P7L3Q5_9GAMM</name>
<proteinExistence type="predicted"/>
<accession>A0A4P7L3Q5</accession>
<dbReference type="Proteomes" id="UP000295134">
    <property type="component" value="Plasmid pArsFIN18"/>
</dbReference>
<evidence type="ECO:0000313" key="1">
    <source>
        <dbReference type="EMBL" id="QBY47036.1"/>
    </source>
</evidence>
<reference evidence="1 2" key="1">
    <citation type="submission" date="2019-03" db="EMBL/GenBank/DDBJ databases">
        <title>Long-read sequencing reveals hyperdense prophage content in a complex bacterial symbiont genome.</title>
        <authorList>
            <person name="Frost C.L."/>
            <person name="Siozios S."/>
            <person name="Nadal-Jimenez P."/>
            <person name="Brockhurst M.A."/>
            <person name="King K.C."/>
            <person name="Darby A.C."/>
            <person name="Hurst G.D.D."/>
        </authorList>
    </citation>
    <scope>NUCLEOTIDE SEQUENCE [LARGE SCALE GENOMIC DNA]</scope>
    <source>
        <strain evidence="1 2">FIN</strain>
        <plasmid evidence="2">parsfin18</plasmid>
    </source>
</reference>
<keyword evidence="1" id="KW-0614">Plasmid</keyword>
<dbReference type="EMBL" id="CP038630">
    <property type="protein sequence ID" value="QBY47036.1"/>
    <property type="molecule type" value="Genomic_DNA"/>
</dbReference>
<organism evidence="1 2">
    <name type="scientific">Arsenophonus nasoniae</name>
    <name type="common">son-killer infecting Nasonia vitripennis</name>
    <dbReference type="NCBI Taxonomy" id="638"/>
    <lineage>
        <taxon>Bacteria</taxon>
        <taxon>Pseudomonadati</taxon>
        <taxon>Pseudomonadota</taxon>
        <taxon>Gammaproteobacteria</taxon>
        <taxon>Enterobacterales</taxon>
        <taxon>Morganellaceae</taxon>
        <taxon>Arsenophonus</taxon>
    </lineage>
</organism>
<geneLocation type="plasmid" evidence="2">
    <name>parsfin18</name>
</geneLocation>
<sequence>MFICRSKKFDDEKLRRTAALARNGVALKKKTNESCNYTGIVNVLLANVKVEKRI</sequence>